<dbReference type="AlphaFoldDB" id="A0A409YIY8"/>
<dbReference type="SMART" id="SM00102">
    <property type="entry name" value="ADF"/>
    <property type="match status" value="1"/>
</dbReference>
<feature type="compositionally biased region" description="Low complexity" evidence="6">
    <location>
        <begin position="324"/>
        <end position="336"/>
    </location>
</feature>
<dbReference type="FunFam" id="3.40.20.10:FF:000018">
    <property type="entry name" value="Coactosin-like 1"/>
    <property type="match status" value="1"/>
</dbReference>
<gene>
    <name evidence="8" type="ORF">CVT26_004899</name>
</gene>
<evidence type="ECO:0000256" key="5">
    <source>
        <dbReference type="ARBA" id="ARBA00038052"/>
    </source>
</evidence>
<dbReference type="InterPro" id="IPR029006">
    <property type="entry name" value="ADF-H/Gelsolin-like_dom_sf"/>
</dbReference>
<dbReference type="Proteomes" id="UP000284706">
    <property type="component" value="Unassembled WGS sequence"/>
</dbReference>
<dbReference type="InterPro" id="IPR002108">
    <property type="entry name" value="ADF-H"/>
</dbReference>
<keyword evidence="2" id="KW-0963">Cytoplasm</keyword>
<evidence type="ECO:0000313" key="9">
    <source>
        <dbReference type="Proteomes" id="UP000284706"/>
    </source>
</evidence>
<feature type="compositionally biased region" description="Low complexity" evidence="6">
    <location>
        <begin position="239"/>
        <end position="252"/>
    </location>
</feature>
<dbReference type="Pfam" id="PF00241">
    <property type="entry name" value="Cofilin_ADF"/>
    <property type="match status" value="1"/>
</dbReference>
<dbReference type="GO" id="GO:0005884">
    <property type="term" value="C:actin filament"/>
    <property type="evidence" value="ECO:0007669"/>
    <property type="project" value="TreeGrafter"/>
</dbReference>
<protein>
    <recommendedName>
        <fullName evidence="7">ADF-H domain-containing protein</fullName>
    </recommendedName>
</protein>
<keyword evidence="9" id="KW-1185">Reference proteome</keyword>
<dbReference type="GO" id="GO:0051015">
    <property type="term" value="F:actin filament binding"/>
    <property type="evidence" value="ECO:0007669"/>
    <property type="project" value="TreeGrafter"/>
</dbReference>
<evidence type="ECO:0000313" key="8">
    <source>
        <dbReference type="EMBL" id="PPR02954.1"/>
    </source>
</evidence>
<evidence type="ECO:0000259" key="7">
    <source>
        <dbReference type="PROSITE" id="PS51263"/>
    </source>
</evidence>
<dbReference type="Gene3D" id="3.40.20.10">
    <property type="entry name" value="Severin"/>
    <property type="match status" value="1"/>
</dbReference>
<dbReference type="PANTHER" id="PTHR10829">
    <property type="entry name" value="CORTACTIN AND DREBRIN"/>
    <property type="match status" value="1"/>
</dbReference>
<dbReference type="GO" id="GO:0030864">
    <property type="term" value="C:cortical actin cytoskeleton"/>
    <property type="evidence" value="ECO:0007669"/>
    <property type="project" value="TreeGrafter"/>
</dbReference>
<sequence length="498" mass="51589">MSLQVNLSSRDIAKAYQDVIDGNGIDWAIFTYEGGTNDLKVQATGNGGLEELEEEFSDGRIQYAFVKVIDPNSQLPKFVQINWCGDGVPESKKGLFHTHSNSVARFLRGTHVVINARNEADVAPTLIMSRVEAASGAKYSSQKEPPRRAEPIAPVGTNYTPVGKVDIAALKRAPPPAAKPPTLPSSSSRPAFTPGRPPASAGSLYGRAAQTGSAPADAWPEEKTAPAPIAAAPPPPAPVASRPPTLPTTSRPAFSAMTPKPSPAFSAASPPPPAAAAAAAPVSSSNVPTKPAEDDRIEPLKSSYTPVSLPAPKKLKNPFAAMEQQQQAPTTSSPSPVGGAKKLTWSERQALAKKQAEEEEARSRAAGAVSAAAAPATKPVFKSSAPAFGRATVSSNTPRNFGAVPAAAAIGAGAAVGAAAVAFSSQSTPAPPPPPPAAPASYISAREAVQDAAWGTEEEAAREPEPEPVAEPEPEPEPEYEAVSFPHIEFCLALLKFR</sequence>
<dbReference type="InParanoid" id="A0A409YIY8"/>
<feature type="compositionally biased region" description="Low complexity" evidence="6">
    <location>
        <begin position="364"/>
        <end position="376"/>
    </location>
</feature>
<dbReference type="STRING" id="231916.A0A409YIY8"/>
<dbReference type="GO" id="GO:0030427">
    <property type="term" value="C:site of polarized growth"/>
    <property type="evidence" value="ECO:0007669"/>
    <property type="project" value="TreeGrafter"/>
</dbReference>
<evidence type="ECO:0000256" key="4">
    <source>
        <dbReference type="ARBA" id="ARBA00023212"/>
    </source>
</evidence>
<evidence type="ECO:0000256" key="6">
    <source>
        <dbReference type="SAM" id="MobiDB-lite"/>
    </source>
</evidence>
<dbReference type="OrthoDB" id="5971719at2759"/>
<accession>A0A409YIY8</accession>
<comment type="subcellular location">
    <subcellularLocation>
        <location evidence="1">Cytoplasm</location>
        <location evidence="1">Cytoskeleton</location>
    </subcellularLocation>
</comment>
<feature type="region of interest" description="Disordered" evidence="6">
    <location>
        <begin position="420"/>
        <end position="482"/>
    </location>
</feature>
<feature type="compositionally biased region" description="Low complexity" evidence="6">
    <location>
        <begin position="275"/>
        <end position="285"/>
    </location>
</feature>
<feature type="domain" description="ADF-H" evidence="7">
    <location>
        <begin position="4"/>
        <end position="132"/>
    </location>
</feature>
<reference evidence="8 9" key="1">
    <citation type="journal article" date="2018" name="Evol. Lett.">
        <title>Horizontal gene cluster transfer increased hallucinogenic mushroom diversity.</title>
        <authorList>
            <person name="Reynolds H.T."/>
            <person name="Vijayakumar V."/>
            <person name="Gluck-Thaler E."/>
            <person name="Korotkin H.B."/>
            <person name="Matheny P.B."/>
            <person name="Slot J.C."/>
        </authorList>
    </citation>
    <scope>NUCLEOTIDE SEQUENCE [LARGE SCALE GENOMIC DNA]</scope>
    <source>
        <strain evidence="8 9">SRW20</strain>
    </source>
</reference>
<dbReference type="PANTHER" id="PTHR10829:SF25">
    <property type="entry name" value="DREBRIN-LIKE PROTEIN"/>
    <property type="match status" value="1"/>
</dbReference>
<feature type="compositionally biased region" description="Pro residues" evidence="6">
    <location>
        <begin position="173"/>
        <end position="183"/>
    </location>
</feature>
<proteinExistence type="inferred from homology"/>
<evidence type="ECO:0000256" key="3">
    <source>
        <dbReference type="ARBA" id="ARBA00023203"/>
    </source>
</evidence>
<feature type="region of interest" description="Disordered" evidence="6">
    <location>
        <begin position="136"/>
        <end position="157"/>
    </location>
</feature>
<dbReference type="SUPFAM" id="SSF55753">
    <property type="entry name" value="Actin depolymerizing proteins"/>
    <property type="match status" value="1"/>
</dbReference>
<feature type="compositionally biased region" description="Acidic residues" evidence="6">
    <location>
        <begin position="466"/>
        <end position="480"/>
    </location>
</feature>
<keyword evidence="4" id="KW-0206">Cytoskeleton</keyword>
<organism evidence="8 9">
    <name type="scientific">Gymnopilus dilepis</name>
    <dbReference type="NCBI Taxonomy" id="231916"/>
    <lineage>
        <taxon>Eukaryota</taxon>
        <taxon>Fungi</taxon>
        <taxon>Dikarya</taxon>
        <taxon>Basidiomycota</taxon>
        <taxon>Agaricomycotina</taxon>
        <taxon>Agaricomycetes</taxon>
        <taxon>Agaricomycetidae</taxon>
        <taxon>Agaricales</taxon>
        <taxon>Agaricineae</taxon>
        <taxon>Hymenogastraceae</taxon>
        <taxon>Gymnopilus</taxon>
    </lineage>
</organism>
<dbReference type="CDD" id="cd11281">
    <property type="entry name" value="ADF_drebrin_like"/>
    <property type="match status" value="1"/>
</dbReference>
<dbReference type="EMBL" id="NHYE01000797">
    <property type="protein sequence ID" value="PPR02954.1"/>
    <property type="molecule type" value="Genomic_DNA"/>
</dbReference>
<evidence type="ECO:0000256" key="2">
    <source>
        <dbReference type="ARBA" id="ARBA00022490"/>
    </source>
</evidence>
<comment type="similarity">
    <text evidence="5">Belongs to the actin-binding proteins ADF family. Coactosin subfamily.</text>
</comment>
<name>A0A409YIY8_9AGAR</name>
<keyword evidence="3" id="KW-0009">Actin-binding</keyword>
<feature type="region of interest" description="Disordered" evidence="6">
    <location>
        <begin position="173"/>
        <end position="384"/>
    </location>
</feature>
<dbReference type="PROSITE" id="PS51263">
    <property type="entry name" value="ADF_H"/>
    <property type="match status" value="1"/>
</dbReference>
<evidence type="ECO:0000256" key="1">
    <source>
        <dbReference type="ARBA" id="ARBA00004245"/>
    </source>
</evidence>
<feature type="compositionally biased region" description="Pro residues" evidence="6">
    <location>
        <begin position="429"/>
        <end position="438"/>
    </location>
</feature>
<comment type="caution">
    <text evidence="8">The sequence shown here is derived from an EMBL/GenBank/DDBJ whole genome shotgun (WGS) entry which is preliminary data.</text>
</comment>
<dbReference type="GO" id="GO:0030833">
    <property type="term" value="P:regulation of actin filament polymerization"/>
    <property type="evidence" value="ECO:0007669"/>
    <property type="project" value="TreeGrafter"/>
</dbReference>